<feature type="transmembrane region" description="Helical" evidence="1">
    <location>
        <begin position="21"/>
        <end position="44"/>
    </location>
</feature>
<proteinExistence type="predicted"/>
<protein>
    <submittedName>
        <fullName evidence="2">Uncharacterized protein</fullName>
    </submittedName>
</protein>
<accession>A0AAW2UW07</accession>
<reference evidence="2" key="2">
    <citation type="journal article" date="2024" name="Plant">
        <title>Genomic evolution and insights into agronomic trait innovations of Sesamum species.</title>
        <authorList>
            <person name="Miao H."/>
            <person name="Wang L."/>
            <person name="Qu L."/>
            <person name="Liu H."/>
            <person name="Sun Y."/>
            <person name="Le M."/>
            <person name="Wang Q."/>
            <person name="Wei S."/>
            <person name="Zheng Y."/>
            <person name="Lin W."/>
            <person name="Duan Y."/>
            <person name="Cao H."/>
            <person name="Xiong S."/>
            <person name="Wang X."/>
            <person name="Wei L."/>
            <person name="Li C."/>
            <person name="Ma Q."/>
            <person name="Ju M."/>
            <person name="Zhao R."/>
            <person name="Li G."/>
            <person name="Mu C."/>
            <person name="Tian Q."/>
            <person name="Mei H."/>
            <person name="Zhang T."/>
            <person name="Gao T."/>
            <person name="Zhang H."/>
        </authorList>
    </citation>
    <scope>NUCLEOTIDE SEQUENCE</scope>
    <source>
        <strain evidence="2">KEN1</strain>
    </source>
</reference>
<gene>
    <name evidence="2" type="ORF">Slati_3102700</name>
</gene>
<name>A0AAW2UW07_9LAMI</name>
<dbReference type="AlphaFoldDB" id="A0AAW2UW07"/>
<keyword evidence="1" id="KW-1133">Transmembrane helix</keyword>
<reference evidence="2" key="1">
    <citation type="submission" date="2020-06" db="EMBL/GenBank/DDBJ databases">
        <authorList>
            <person name="Li T."/>
            <person name="Hu X."/>
            <person name="Zhang T."/>
            <person name="Song X."/>
            <person name="Zhang H."/>
            <person name="Dai N."/>
            <person name="Sheng W."/>
            <person name="Hou X."/>
            <person name="Wei L."/>
        </authorList>
    </citation>
    <scope>NUCLEOTIDE SEQUENCE</scope>
    <source>
        <strain evidence="2">KEN1</strain>
        <tissue evidence="2">Leaf</tissue>
    </source>
</reference>
<keyword evidence="1" id="KW-0812">Transmembrane</keyword>
<evidence type="ECO:0000313" key="2">
    <source>
        <dbReference type="EMBL" id="KAL0420798.1"/>
    </source>
</evidence>
<keyword evidence="1" id="KW-0472">Membrane</keyword>
<sequence>MPEVGSRNGPCHHRGRGAPVITCRACVAMGAATAFCLSAAWLGFSIGTHALSSRAFPTDGAK</sequence>
<evidence type="ECO:0000256" key="1">
    <source>
        <dbReference type="SAM" id="Phobius"/>
    </source>
</evidence>
<organism evidence="2">
    <name type="scientific">Sesamum latifolium</name>
    <dbReference type="NCBI Taxonomy" id="2727402"/>
    <lineage>
        <taxon>Eukaryota</taxon>
        <taxon>Viridiplantae</taxon>
        <taxon>Streptophyta</taxon>
        <taxon>Embryophyta</taxon>
        <taxon>Tracheophyta</taxon>
        <taxon>Spermatophyta</taxon>
        <taxon>Magnoliopsida</taxon>
        <taxon>eudicotyledons</taxon>
        <taxon>Gunneridae</taxon>
        <taxon>Pentapetalae</taxon>
        <taxon>asterids</taxon>
        <taxon>lamiids</taxon>
        <taxon>Lamiales</taxon>
        <taxon>Pedaliaceae</taxon>
        <taxon>Sesamum</taxon>
    </lineage>
</organism>
<comment type="caution">
    <text evidence="2">The sequence shown here is derived from an EMBL/GenBank/DDBJ whole genome shotgun (WGS) entry which is preliminary data.</text>
</comment>
<dbReference type="EMBL" id="JACGWN010000011">
    <property type="protein sequence ID" value="KAL0420798.1"/>
    <property type="molecule type" value="Genomic_DNA"/>
</dbReference>